<proteinExistence type="predicted"/>
<keyword evidence="2" id="KW-1185">Reference proteome</keyword>
<name>A0AA40A1V8_9PEZI</name>
<gene>
    <name evidence="1" type="ORF">B0H67DRAFT_588396</name>
</gene>
<protein>
    <submittedName>
        <fullName evidence="1">Uncharacterized protein</fullName>
    </submittedName>
</protein>
<evidence type="ECO:0000313" key="2">
    <source>
        <dbReference type="Proteomes" id="UP001172102"/>
    </source>
</evidence>
<accession>A0AA40A1V8</accession>
<reference evidence="1" key="1">
    <citation type="submission" date="2023-06" db="EMBL/GenBank/DDBJ databases">
        <title>Genome-scale phylogeny and comparative genomics of the fungal order Sordariales.</title>
        <authorList>
            <consortium name="Lawrence Berkeley National Laboratory"/>
            <person name="Hensen N."/>
            <person name="Bonometti L."/>
            <person name="Westerberg I."/>
            <person name="Brannstrom I.O."/>
            <person name="Guillou S."/>
            <person name="Cros-Aarteil S."/>
            <person name="Calhoun S."/>
            <person name="Haridas S."/>
            <person name="Kuo A."/>
            <person name="Mondo S."/>
            <person name="Pangilinan J."/>
            <person name="Riley R."/>
            <person name="Labutti K."/>
            <person name="Andreopoulos B."/>
            <person name="Lipzen A."/>
            <person name="Chen C."/>
            <person name="Yanf M."/>
            <person name="Daum C."/>
            <person name="Ng V."/>
            <person name="Clum A."/>
            <person name="Steindorff A."/>
            <person name="Ohm R."/>
            <person name="Martin F."/>
            <person name="Silar P."/>
            <person name="Natvig D."/>
            <person name="Lalanne C."/>
            <person name="Gautier V."/>
            <person name="Ament-Velasquez S.L."/>
            <person name="Kruys A."/>
            <person name="Hutchinson M.I."/>
            <person name="Powell A.J."/>
            <person name="Barry K."/>
            <person name="Miller A.N."/>
            <person name="Grigoriev I.V."/>
            <person name="Debuchy R."/>
            <person name="Gladieux P."/>
            <person name="Thoren M.H."/>
            <person name="Johannesson H."/>
        </authorList>
    </citation>
    <scope>NUCLEOTIDE SEQUENCE</scope>
    <source>
        <strain evidence="1">SMH4607-1</strain>
    </source>
</reference>
<dbReference type="AlphaFoldDB" id="A0AA40A1V8"/>
<dbReference type="Proteomes" id="UP001172102">
    <property type="component" value="Unassembled WGS sequence"/>
</dbReference>
<sequence length="59" mass="6192">MPCVPVFGAVSPSTRPSRAESRPRPVVSTALGIAVGFVVSHLTCGHGDLRYPLPLPQPL</sequence>
<dbReference type="EMBL" id="JAUKUA010000006">
    <property type="protein sequence ID" value="KAK0707700.1"/>
    <property type="molecule type" value="Genomic_DNA"/>
</dbReference>
<evidence type="ECO:0000313" key="1">
    <source>
        <dbReference type="EMBL" id="KAK0707700.1"/>
    </source>
</evidence>
<organism evidence="1 2">
    <name type="scientific">Lasiosphaeris hirsuta</name>
    <dbReference type="NCBI Taxonomy" id="260670"/>
    <lineage>
        <taxon>Eukaryota</taxon>
        <taxon>Fungi</taxon>
        <taxon>Dikarya</taxon>
        <taxon>Ascomycota</taxon>
        <taxon>Pezizomycotina</taxon>
        <taxon>Sordariomycetes</taxon>
        <taxon>Sordariomycetidae</taxon>
        <taxon>Sordariales</taxon>
        <taxon>Lasiosphaeriaceae</taxon>
        <taxon>Lasiosphaeris</taxon>
    </lineage>
</organism>
<comment type="caution">
    <text evidence="1">The sequence shown here is derived from an EMBL/GenBank/DDBJ whole genome shotgun (WGS) entry which is preliminary data.</text>
</comment>